<dbReference type="SMART" id="SM00382">
    <property type="entry name" value="AAA"/>
    <property type="match status" value="2"/>
</dbReference>
<reference evidence="12 13" key="1">
    <citation type="submission" date="2016-11" db="EMBL/GenBank/DDBJ databases">
        <title>The macronuclear genome of Stentor coeruleus: a giant cell with tiny introns.</title>
        <authorList>
            <person name="Slabodnick M."/>
            <person name="Ruby J.G."/>
            <person name="Reiff S.B."/>
            <person name="Swart E.C."/>
            <person name="Gosai S."/>
            <person name="Prabakaran S."/>
            <person name="Witkowska E."/>
            <person name="Larue G.E."/>
            <person name="Fisher S."/>
            <person name="Freeman R.M."/>
            <person name="Gunawardena J."/>
            <person name="Chu W."/>
            <person name="Stover N.A."/>
            <person name="Gregory B.D."/>
            <person name="Nowacki M."/>
            <person name="Derisi J."/>
            <person name="Roy S.W."/>
            <person name="Marshall W.F."/>
            <person name="Sood P."/>
        </authorList>
    </citation>
    <scope>NUCLEOTIDE SEQUENCE [LARGE SCALE GENOMIC DNA]</scope>
    <source>
        <strain evidence="12">WM001</strain>
    </source>
</reference>
<dbReference type="Gene3D" id="3.40.50.300">
    <property type="entry name" value="P-loop containing nucleotide triphosphate hydrolases"/>
    <property type="match status" value="2"/>
</dbReference>
<dbReference type="InterPro" id="IPR017871">
    <property type="entry name" value="ABC_transporter-like_CS"/>
</dbReference>
<feature type="domain" description="ABC transporter" evidence="11">
    <location>
        <begin position="512"/>
        <end position="741"/>
    </location>
</feature>
<evidence type="ECO:0000256" key="4">
    <source>
        <dbReference type="ARBA" id="ARBA00022692"/>
    </source>
</evidence>
<dbReference type="PROSITE" id="PS00211">
    <property type="entry name" value="ABC_TRANSPORTER_1"/>
    <property type="match status" value="2"/>
</dbReference>
<organism evidence="12 13">
    <name type="scientific">Stentor coeruleus</name>
    <dbReference type="NCBI Taxonomy" id="5963"/>
    <lineage>
        <taxon>Eukaryota</taxon>
        <taxon>Sar</taxon>
        <taxon>Alveolata</taxon>
        <taxon>Ciliophora</taxon>
        <taxon>Postciliodesmatophora</taxon>
        <taxon>Heterotrichea</taxon>
        <taxon>Heterotrichida</taxon>
        <taxon>Stentoridae</taxon>
        <taxon>Stentor</taxon>
    </lineage>
</organism>
<evidence type="ECO:0000256" key="2">
    <source>
        <dbReference type="ARBA" id="ARBA00008869"/>
    </source>
</evidence>
<comment type="caution">
    <text evidence="12">The sequence shown here is derived from an EMBL/GenBank/DDBJ whole genome shotgun (WGS) entry which is preliminary data.</text>
</comment>
<comment type="similarity">
    <text evidence="2">Belongs to the ABC transporter superfamily. ABCA family.</text>
</comment>
<dbReference type="GO" id="GO:0016020">
    <property type="term" value="C:membrane"/>
    <property type="evidence" value="ECO:0007669"/>
    <property type="project" value="UniProtKB-SubCell"/>
</dbReference>
<evidence type="ECO:0000256" key="9">
    <source>
        <dbReference type="ARBA" id="ARBA00023136"/>
    </source>
</evidence>
<dbReference type="PANTHER" id="PTHR19229">
    <property type="entry name" value="ATP-BINDING CASSETTE TRANSPORTER SUBFAMILY A ABCA"/>
    <property type="match status" value="1"/>
</dbReference>
<accession>A0A1R2BM09</accession>
<dbReference type="PANTHER" id="PTHR19229:SF36">
    <property type="entry name" value="ATP-BINDING CASSETTE SUB-FAMILY A MEMBER 2"/>
    <property type="match status" value="1"/>
</dbReference>
<proteinExistence type="inferred from homology"/>
<feature type="transmembrane region" description="Helical" evidence="10">
    <location>
        <begin position="1224"/>
        <end position="1244"/>
    </location>
</feature>
<dbReference type="SUPFAM" id="SSF52540">
    <property type="entry name" value="P-loop containing nucleoside triphosphate hydrolases"/>
    <property type="match status" value="3"/>
</dbReference>
<gene>
    <name evidence="12" type="ORF">SteCoe_22546</name>
</gene>
<evidence type="ECO:0000313" key="13">
    <source>
        <dbReference type="Proteomes" id="UP000187209"/>
    </source>
</evidence>
<evidence type="ECO:0000256" key="10">
    <source>
        <dbReference type="SAM" id="Phobius"/>
    </source>
</evidence>
<name>A0A1R2BM09_9CILI</name>
<keyword evidence="7" id="KW-0067">ATP-binding</keyword>
<feature type="transmembrane region" description="Helical" evidence="10">
    <location>
        <begin position="1142"/>
        <end position="1167"/>
    </location>
</feature>
<dbReference type="OrthoDB" id="10255969at2759"/>
<feature type="transmembrane region" description="Helical" evidence="10">
    <location>
        <begin position="1064"/>
        <end position="1080"/>
    </location>
</feature>
<dbReference type="Pfam" id="PF12698">
    <property type="entry name" value="ABC2_membrane_3"/>
    <property type="match status" value="2"/>
</dbReference>
<feature type="transmembrane region" description="Helical" evidence="10">
    <location>
        <begin position="1112"/>
        <end position="1136"/>
    </location>
</feature>
<dbReference type="InterPro" id="IPR003439">
    <property type="entry name" value="ABC_transporter-like_ATP-bd"/>
</dbReference>
<sequence length="1670" mass="191024">MFWGHYKALLFKNWILWKRRKLEMIIEIFLPLFVFAVISYIRSSIGIIEVDDESYVNNARYIHPSFIGQGSYNFSKSVVFSYCEDYVDSGGDWIIALSPENDVTEFIAEKISSFKMLDTVDVVFFDDNEAIEDYVTDEDYEDNPKICFAVVFAKAEENEYEYSIRFNQTYSIPDESSLGAEVDIFNLDKFDATDDMISTPKSEFQWEFFGSGFIQIQNWVDNFILQQISGNEEAVISAGFVPMHFDDWLDDQFLENVSFLLGFFLVCSMVLPMCRMISQIVREKEEKIKESMSMMGLSNKAFWCSWLTYYLVFYFCISVIISLSFSHIIFNYSSFFLILLLIYLFSLSCISFGCLISIIFSKSRTAVIVGLLFFVAGYFTYFTVDDENISETTKTLASLIPSVGLSLTMRNLVEFEQAYRGLDYEHLTEKYFNYRFSTSYWMIAVDTMIFTLLCFYLDECWPGEWGVKRPWYFLFTKSFWTDEPVEKPEFDELFEKGQNEEDFDVIDDSKDIKIRKVTKKFGDFAAVKDLNLDIHHGKITAILGHNGAGKTTLISMLTGSAPITSGDIKVRDKFLTENSAEIRKILGVCPQHNILYPELTVYEHLQLYAKIKGVSKNKLKKEISEMLIKLALNTHANELSDTLSGGEKRKLCIGLALIGNSQIVILDEPTSGLDIGFRRQLWDVLKNFKGNRIVIITTHYMEEADILADRIVIMKEGSLVCSGSSMYLKSKYGVGYYVTFFKENTAEDESIEKFVKSLWPTASLLNTAHAEISFRLPQTESSTFATAFDRIDAEKELFGIKSYVISLSTLEEVFIKASENQNADVEEYEEDEYFLPEESEEKPFFKDFWLLLKKRFIISKRDLMVILLEFLIPLAIMILGTWQMMIMDIIISQDPYKEVISQYETPQDILYAVQNSVVEDVMANLNNQEAITISDTTTPTLKAFDEVVFDERYIDPYRMGALFFFQMENDTYEPVIFHNQTAFQSMSTYYQETSLSILHLYNPDLKITVYNHPLPITNLMKEADSYGDAMITALIFGLAFSFIPAGIVCLGVKENLEGIKFQHTISGCSLAWYWITNFFWEYVKYLLFMIGVIIIMFAFDVEIFISPSENLIALIVTLLLYGLAVIPFTYCTIYLFSSTSSAQVITLMFNFVMGSLLPVLMFILWSLDETRDFSRKSRWVFRVFPNFAVGNSLIYLGLGDIIAYLNGETEADPVLSLDRVGGDIMLLSISAFSFTVLFIIIEYLKTSPKFNKFIDITKPPQENDNQTEDVIAENDKANAVAPEEAAVLVKDVSNVYWNFYDENYAAVKHMNVVIPPGECFVLLGNNGAGKTTIFKIIAGQISPTAGNIYIKGIDVDDNGALKNIGYCQQFEALNEFLTLKETLFMYASFKSMRSPKKAVKLIMKKFDFKKFKDVQVGNLSGGNRRKLSVACAVLGNPSVMVLDEPSCSMDPLSRKHLWGILSQLKQNDTSVLITTHSMDEAEALSDRIGIMVKGAIKYIGTTNSLRSTLGDDLEIIIKLKRTKKEKIAIISRQLDTILGQAVSVNRRDINDCLNYLGLNQEEYLENECVIRSLNQLCDEDGSVFRESLVAWVLQEKKGQKVLDWIRSELGTGEIIDHYFNIYHFKVKRDSQSMGALFRQVEDNYRALKITEYSINLTSLVNVFNKLNEDN</sequence>
<feature type="transmembrane region" description="Helical" evidence="10">
    <location>
        <begin position="302"/>
        <end position="329"/>
    </location>
</feature>
<keyword evidence="5" id="KW-0677">Repeat</keyword>
<dbReference type="GO" id="GO:0005319">
    <property type="term" value="F:lipid transporter activity"/>
    <property type="evidence" value="ECO:0007669"/>
    <property type="project" value="TreeGrafter"/>
</dbReference>
<feature type="transmembrane region" description="Helical" evidence="10">
    <location>
        <begin position="1086"/>
        <end position="1105"/>
    </location>
</feature>
<evidence type="ECO:0000256" key="6">
    <source>
        <dbReference type="ARBA" id="ARBA00022741"/>
    </source>
</evidence>
<keyword evidence="9 10" id="KW-0472">Membrane</keyword>
<feature type="transmembrane region" description="Helical" evidence="10">
    <location>
        <begin position="259"/>
        <end position="281"/>
    </location>
</feature>
<dbReference type="InterPro" id="IPR026082">
    <property type="entry name" value="ABCA"/>
</dbReference>
<evidence type="ECO:0000256" key="5">
    <source>
        <dbReference type="ARBA" id="ARBA00022737"/>
    </source>
</evidence>
<evidence type="ECO:0000256" key="8">
    <source>
        <dbReference type="ARBA" id="ARBA00022989"/>
    </source>
</evidence>
<evidence type="ECO:0000259" key="11">
    <source>
        <dbReference type="PROSITE" id="PS50893"/>
    </source>
</evidence>
<dbReference type="InterPro" id="IPR013525">
    <property type="entry name" value="ABC2_TM"/>
</dbReference>
<feature type="transmembrane region" description="Helical" evidence="10">
    <location>
        <begin position="439"/>
        <end position="457"/>
    </location>
</feature>
<feature type="transmembrane region" description="Helical" evidence="10">
    <location>
        <begin position="366"/>
        <end position="384"/>
    </location>
</feature>
<keyword evidence="4 10" id="KW-0812">Transmembrane</keyword>
<dbReference type="InterPro" id="IPR027417">
    <property type="entry name" value="P-loop_NTPase"/>
</dbReference>
<dbReference type="Pfam" id="PF00005">
    <property type="entry name" value="ABC_tran"/>
    <property type="match status" value="2"/>
</dbReference>
<feature type="transmembrane region" description="Helical" evidence="10">
    <location>
        <begin position="335"/>
        <end position="359"/>
    </location>
</feature>
<keyword evidence="13" id="KW-1185">Reference proteome</keyword>
<feature type="transmembrane region" description="Helical" evidence="10">
    <location>
        <begin position="1179"/>
        <end position="1204"/>
    </location>
</feature>
<keyword evidence="8 10" id="KW-1133">Transmembrane helix</keyword>
<dbReference type="FunFam" id="3.40.50.300:FF:000933">
    <property type="entry name" value="ABC transporter A family member 7"/>
    <property type="match status" value="1"/>
</dbReference>
<feature type="transmembrane region" description="Helical" evidence="10">
    <location>
        <begin position="863"/>
        <end position="885"/>
    </location>
</feature>
<dbReference type="PROSITE" id="PS50893">
    <property type="entry name" value="ABC_TRANSPORTER_2"/>
    <property type="match status" value="2"/>
</dbReference>
<dbReference type="GO" id="GO:0140359">
    <property type="term" value="F:ABC-type transporter activity"/>
    <property type="evidence" value="ECO:0007669"/>
    <property type="project" value="InterPro"/>
</dbReference>
<evidence type="ECO:0000313" key="12">
    <source>
        <dbReference type="EMBL" id="OMJ77796.1"/>
    </source>
</evidence>
<protein>
    <recommendedName>
        <fullName evidence="11">ABC transporter domain-containing protein</fullName>
    </recommendedName>
</protein>
<evidence type="ECO:0000256" key="7">
    <source>
        <dbReference type="ARBA" id="ARBA00022840"/>
    </source>
</evidence>
<evidence type="ECO:0000256" key="3">
    <source>
        <dbReference type="ARBA" id="ARBA00022448"/>
    </source>
</evidence>
<feature type="transmembrane region" description="Helical" evidence="10">
    <location>
        <begin position="1029"/>
        <end position="1052"/>
    </location>
</feature>
<dbReference type="EMBL" id="MPUH01000556">
    <property type="protein sequence ID" value="OMJ77796.1"/>
    <property type="molecule type" value="Genomic_DNA"/>
</dbReference>
<dbReference type="FunFam" id="3.40.50.300:FF:000335">
    <property type="entry name" value="ATP binding cassette subfamily A member 5"/>
    <property type="match status" value="1"/>
</dbReference>
<dbReference type="GO" id="GO:0016887">
    <property type="term" value="F:ATP hydrolysis activity"/>
    <property type="evidence" value="ECO:0007669"/>
    <property type="project" value="InterPro"/>
</dbReference>
<dbReference type="InterPro" id="IPR003593">
    <property type="entry name" value="AAA+_ATPase"/>
</dbReference>
<dbReference type="GO" id="GO:0005524">
    <property type="term" value="F:ATP binding"/>
    <property type="evidence" value="ECO:0007669"/>
    <property type="project" value="UniProtKB-KW"/>
</dbReference>
<evidence type="ECO:0000256" key="1">
    <source>
        <dbReference type="ARBA" id="ARBA00004141"/>
    </source>
</evidence>
<keyword evidence="6" id="KW-0547">Nucleotide-binding</keyword>
<keyword evidence="3" id="KW-0813">Transport</keyword>
<feature type="domain" description="ABC transporter" evidence="11">
    <location>
        <begin position="1287"/>
        <end position="1518"/>
    </location>
</feature>
<dbReference type="CDD" id="cd03263">
    <property type="entry name" value="ABC_subfamily_A"/>
    <property type="match status" value="2"/>
</dbReference>
<comment type="subcellular location">
    <subcellularLocation>
        <location evidence="1">Membrane</location>
        <topology evidence="1">Multi-pass membrane protein</topology>
    </subcellularLocation>
</comment>
<dbReference type="Proteomes" id="UP000187209">
    <property type="component" value="Unassembled WGS sequence"/>
</dbReference>